<evidence type="ECO:0000256" key="3">
    <source>
        <dbReference type="ARBA" id="ARBA00022516"/>
    </source>
</evidence>
<evidence type="ECO:0000256" key="5">
    <source>
        <dbReference type="ARBA" id="ARBA00022556"/>
    </source>
</evidence>
<reference evidence="13 14" key="1">
    <citation type="submission" date="2011-11" db="EMBL/GenBank/DDBJ databases">
        <title>Complete sequence of Granulicella mallensis MP5ACTX8.</title>
        <authorList>
            <consortium name="US DOE Joint Genome Institute"/>
            <person name="Lucas S."/>
            <person name="Copeland A."/>
            <person name="Lapidus A."/>
            <person name="Cheng J.-F."/>
            <person name="Goodwin L."/>
            <person name="Pitluck S."/>
            <person name="Peters L."/>
            <person name="Lu M."/>
            <person name="Detter J.C."/>
            <person name="Han C."/>
            <person name="Tapia R."/>
            <person name="Land M."/>
            <person name="Hauser L."/>
            <person name="Kyrpides N."/>
            <person name="Ivanova N."/>
            <person name="Mikhailova N."/>
            <person name="Pagani I."/>
            <person name="Rawat S."/>
            <person name="Mannisto M."/>
            <person name="Haggblom M."/>
            <person name="Woyke T."/>
        </authorList>
    </citation>
    <scope>NUCLEOTIDE SEQUENCE [LARGE SCALE GENOMIC DNA]</scope>
    <source>
        <strain evidence="14">ATCC BAA-1857 / DSM 23137 / MP5ACTX8</strain>
    </source>
</reference>
<dbReference type="PANTHER" id="PTHR30561">
    <property type="entry name" value="SMR FAMILY PROTON-DEPENDENT DRUG EFFLUX TRANSPORTER SUGE"/>
    <property type="match status" value="1"/>
</dbReference>
<feature type="domain" description="EamA" evidence="12">
    <location>
        <begin position="21"/>
        <end position="124"/>
    </location>
</feature>
<dbReference type="EMBL" id="CP003130">
    <property type="protein sequence ID" value="AEU37830.1"/>
    <property type="molecule type" value="Genomic_DNA"/>
</dbReference>
<dbReference type="SUPFAM" id="SSF103481">
    <property type="entry name" value="Multidrug resistance efflux transporter EmrE"/>
    <property type="match status" value="1"/>
</dbReference>
<keyword evidence="14" id="KW-1185">Reference proteome</keyword>
<dbReference type="STRING" id="682795.AciX8_3535"/>
<dbReference type="GO" id="GO:0009103">
    <property type="term" value="P:lipopolysaccharide biosynthetic process"/>
    <property type="evidence" value="ECO:0007669"/>
    <property type="project" value="UniProtKB-KW"/>
</dbReference>
<comment type="subcellular location">
    <subcellularLocation>
        <location evidence="1">Cell membrane</location>
        <topology evidence="1">Multi-pass membrane protein</topology>
    </subcellularLocation>
</comment>
<organism evidence="13 14">
    <name type="scientific">Granulicella mallensis (strain ATCC BAA-1857 / DSM 23137 / MP5ACTX8)</name>
    <dbReference type="NCBI Taxonomy" id="682795"/>
    <lineage>
        <taxon>Bacteria</taxon>
        <taxon>Pseudomonadati</taxon>
        <taxon>Acidobacteriota</taxon>
        <taxon>Terriglobia</taxon>
        <taxon>Terriglobales</taxon>
        <taxon>Acidobacteriaceae</taxon>
        <taxon>Granulicella</taxon>
    </lineage>
</organism>
<name>G8NXC3_GRAMM</name>
<evidence type="ECO:0000256" key="6">
    <source>
        <dbReference type="ARBA" id="ARBA00022692"/>
    </source>
</evidence>
<dbReference type="Proteomes" id="UP000007113">
    <property type="component" value="Chromosome"/>
</dbReference>
<evidence type="ECO:0000313" key="14">
    <source>
        <dbReference type="Proteomes" id="UP000007113"/>
    </source>
</evidence>
<evidence type="ECO:0000313" key="13">
    <source>
        <dbReference type="EMBL" id="AEU37830.1"/>
    </source>
</evidence>
<dbReference type="eggNOG" id="COG2076">
    <property type="taxonomic scope" value="Bacteria"/>
</dbReference>
<feature type="transmembrane region" description="Helical" evidence="11">
    <location>
        <begin position="107"/>
        <end position="127"/>
    </location>
</feature>
<sequence length="133" mass="14538" precursor="true">MTAITRMRTALTRPELMVIASALFATAGQVILKYSLHRDPASFGAHGQELTVLRGVLIGLSVYGIGTVLWLLAVSKREISYLYPLASISYLLVVLSAHFFLNEPIHADRWVGIGLMTLGIGLLTYGAPEERPQ</sequence>
<evidence type="ECO:0000256" key="10">
    <source>
        <dbReference type="ARBA" id="ARBA00023136"/>
    </source>
</evidence>
<protein>
    <recommendedName>
        <fullName evidence="12">EamA domain-containing protein</fullName>
    </recommendedName>
</protein>
<dbReference type="GO" id="GO:0005886">
    <property type="term" value="C:plasma membrane"/>
    <property type="evidence" value="ECO:0007669"/>
    <property type="project" value="UniProtKB-SubCell"/>
</dbReference>
<evidence type="ECO:0000256" key="11">
    <source>
        <dbReference type="SAM" id="Phobius"/>
    </source>
</evidence>
<evidence type="ECO:0000256" key="2">
    <source>
        <dbReference type="ARBA" id="ARBA00022475"/>
    </source>
</evidence>
<dbReference type="GO" id="GO:0009245">
    <property type="term" value="P:lipid A biosynthetic process"/>
    <property type="evidence" value="ECO:0007669"/>
    <property type="project" value="UniProtKB-KW"/>
</dbReference>
<feature type="transmembrane region" description="Helical" evidence="11">
    <location>
        <begin position="16"/>
        <end position="36"/>
    </location>
</feature>
<dbReference type="Gene3D" id="1.10.3730.20">
    <property type="match status" value="1"/>
</dbReference>
<dbReference type="OrthoDB" id="117614at2"/>
<proteinExistence type="predicted"/>
<keyword evidence="8 11" id="KW-1133">Transmembrane helix</keyword>
<accession>G8NXC3</accession>
<keyword evidence="2" id="KW-1003">Cell membrane</keyword>
<dbReference type="HOGENOM" id="CLU_131462_2_3_0"/>
<feature type="transmembrane region" description="Helical" evidence="11">
    <location>
        <begin position="56"/>
        <end position="74"/>
    </location>
</feature>
<dbReference type="KEGG" id="gma:AciX8_3535"/>
<gene>
    <name evidence="13" type="ordered locus">AciX8_3535</name>
</gene>
<dbReference type="PANTHER" id="PTHR30561:SF9">
    <property type="entry name" value="4-AMINO-4-DEOXY-L-ARABINOSE-PHOSPHOUNDECAPRENOL FLIPPASE SUBUNIT ARNF-RELATED"/>
    <property type="match status" value="1"/>
</dbReference>
<feature type="transmembrane region" description="Helical" evidence="11">
    <location>
        <begin position="81"/>
        <end position="101"/>
    </location>
</feature>
<evidence type="ECO:0000256" key="8">
    <source>
        <dbReference type="ARBA" id="ARBA00022989"/>
    </source>
</evidence>
<dbReference type="GO" id="GO:0022857">
    <property type="term" value="F:transmembrane transporter activity"/>
    <property type="evidence" value="ECO:0007669"/>
    <property type="project" value="InterPro"/>
</dbReference>
<dbReference type="InterPro" id="IPR037185">
    <property type="entry name" value="EmrE-like"/>
</dbReference>
<keyword evidence="3" id="KW-0444">Lipid biosynthesis</keyword>
<keyword evidence="7" id="KW-0448">Lipopolysaccharide biosynthesis</keyword>
<evidence type="ECO:0000259" key="12">
    <source>
        <dbReference type="Pfam" id="PF00892"/>
    </source>
</evidence>
<keyword evidence="4" id="KW-0997">Cell inner membrane</keyword>
<dbReference type="InterPro" id="IPR000620">
    <property type="entry name" value="EamA_dom"/>
</dbReference>
<keyword evidence="9" id="KW-0443">Lipid metabolism</keyword>
<evidence type="ECO:0000256" key="9">
    <source>
        <dbReference type="ARBA" id="ARBA00023098"/>
    </source>
</evidence>
<keyword evidence="10 11" id="KW-0472">Membrane</keyword>
<keyword evidence="5" id="KW-0441">Lipid A biosynthesis</keyword>
<evidence type="ECO:0000256" key="4">
    <source>
        <dbReference type="ARBA" id="ARBA00022519"/>
    </source>
</evidence>
<evidence type="ECO:0000256" key="7">
    <source>
        <dbReference type="ARBA" id="ARBA00022985"/>
    </source>
</evidence>
<dbReference type="Pfam" id="PF00892">
    <property type="entry name" value="EamA"/>
    <property type="match status" value="1"/>
</dbReference>
<dbReference type="AlphaFoldDB" id="G8NXC3"/>
<evidence type="ECO:0000256" key="1">
    <source>
        <dbReference type="ARBA" id="ARBA00004651"/>
    </source>
</evidence>
<keyword evidence="6 11" id="KW-0812">Transmembrane</keyword>
<dbReference type="InterPro" id="IPR000390">
    <property type="entry name" value="Small_drug/metabolite_transptr"/>
</dbReference>